<dbReference type="AlphaFoldDB" id="A0A174CL07"/>
<feature type="domain" description="AAA+ ATPase" evidence="1">
    <location>
        <begin position="39"/>
        <end position="181"/>
    </location>
</feature>
<dbReference type="Pfam" id="PF17868">
    <property type="entry name" value="AAA_lid_8"/>
    <property type="match status" value="1"/>
</dbReference>
<dbReference type="EC" id="3.6.3.-" evidence="2"/>
<dbReference type="STRING" id="338188.ERS852397_01446"/>
<name>A0A174CL07_9BACE</name>
<dbReference type="CDD" id="cd00009">
    <property type="entry name" value="AAA"/>
    <property type="match status" value="1"/>
</dbReference>
<gene>
    <name evidence="2" type="primary">ravA_1</name>
    <name evidence="2" type="ORF">ERS852397_01446</name>
</gene>
<organism evidence="2 3">
    <name type="scientific">Bacteroides finegoldii</name>
    <dbReference type="NCBI Taxonomy" id="338188"/>
    <lineage>
        <taxon>Bacteria</taxon>
        <taxon>Pseudomonadati</taxon>
        <taxon>Bacteroidota</taxon>
        <taxon>Bacteroidia</taxon>
        <taxon>Bacteroidales</taxon>
        <taxon>Bacteroidaceae</taxon>
        <taxon>Bacteroides</taxon>
    </lineage>
</organism>
<keyword evidence="2" id="KW-0378">Hydrolase</keyword>
<dbReference type="Pfam" id="PF20030">
    <property type="entry name" value="bpMoxR"/>
    <property type="match status" value="1"/>
</dbReference>
<dbReference type="InterPro" id="IPR027417">
    <property type="entry name" value="P-loop_NTPase"/>
</dbReference>
<evidence type="ECO:0000313" key="2">
    <source>
        <dbReference type="EMBL" id="CUO13784.1"/>
    </source>
</evidence>
<dbReference type="InterPro" id="IPR041538">
    <property type="entry name" value="RavA-like_AAA_lid"/>
</dbReference>
<evidence type="ECO:0000313" key="3">
    <source>
        <dbReference type="Proteomes" id="UP000095517"/>
    </source>
</evidence>
<dbReference type="GO" id="GO:0016787">
    <property type="term" value="F:hydrolase activity"/>
    <property type="evidence" value="ECO:0007669"/>
    <property type="project" value="UniProtKB-KW"/>
</dbReference>
<dbReference type="Gene3D" id="3.40.50.300">
    <property type="entry name" value="P-loop containing nucleotide triphosphate hydrolases"/>
    <property type="match status" value="1"/>
</dbReference>
<dbReference type="InterPro" id="IPR050513">
    <property type="entry name" value="RavA_ATPases"/>
</dbReference>
<proteinExistence type="predicted"/>
<dbReference type="SMART" id="SM00382">
    <property type="entry name" value="AAA"/>
    <property type="match status" value="1"/>
</dbReference>
<dbReference type="SUPFAM" id="SSF52540">
    <property type="entry name" value="P-loop containing nucleoside triphosphate hydrolases"/>
    <property type="match status" value="1"/>
</dbReference>
<dbReference type="InterPro" id="IPR003593">
    <property type="entry name" value="AAA+_ATPase"/>
</dbReference>
<reference evidence="2 3" key="1">
    <citation type="submission" date="2015-09" db="EMBL/GenBank/DDBJ databases">
        <authorList>
            <consortium name="Pathogen Informatics"/>
        </authorList>
    </citation>
    <scope>NUCLEOTIDE SEQUENCE [LARGE SCALE GENOMIC DNA]</scope>
    <source>
        <strain evidence="2 3">2789STDY5608840</strain>
    </source>
</reference>
<protein>
    <submittedName>
        <fullName evidence="2">ATPase</fullName>
        <ecNumber evidence="2">3.6.3.-</ecNumber>
    </submittedName>
</protein>
<evidence type="ECO:0000259" key="1">
    <source>
        <dbReference type="SMART" id="SM00382"/>
    </source>
</evidence>
<sequence length="522" mass="60267">MKDKRMEIKERISLLLEEMNRGVYEKEVEVGLSLLAALAGESILLLGPPGVAKSMVARRLKKAFVNARAFEYLMSRFSTPDEIFGPVSISRLKESDTYERVVDGYLPTVDVVFLDEIWKAGPAIQNTLLTVINEKLFRNGNTEIKLPLKLLVAASNELPAQGEGLDALWDRFLIRVISTCVKREETFYQMLLDEEVEENDEVGKWQITDEEYRLWQEEIVRVTVPMTILACITEIRQGLGKVEVQGSEVHRNVYVSDRRWKNIVRLLKASAFVHGRTEVTLPDLLPVYHCLWSEPDERTDIRQIVIRSLFASYVKEISSISRALKSDLKVSRVREALEKARKQGDRRDDDLLIVDHFYYQVENHGTGNTYIFIVDYRNLKEYNPKNAPATGMMYADPQNPKQTIIRVFSGTAKLGEQGAERVTLYRDDRNLYINGVRFPMRRLQRGEQQQLWLGNVTLTDRDYEQELETVNAAVEKLFRELQGNMFISEEDKTEVGKYVALVRKEIAWARVDVRKLRYGDES</sequence>
<dbReference type="Proteomes" id="UP000095517">
    <property type="component" value="Unassembled WGS sequence"/>
</dbReference>
<dbReference type="InterPro" id="IPR045427">
    <property type="entry name" value="MoxR"/>
</dbReference>
<accession>A0A174CL07</accession>
<dbReference type="PANTHER" id="PTHR32204:SF0">
    <property type="entry name" value="ATPASE RAVA"/>
    <property type="match status" value="1"/>
</dbReference>
<dbReference type="EMBL" id="CYZH01000006">
    <property type="protein sequence ID" value="CUO13784.1"/>
    <property type="molecule type" value="Genomic_DNA"/>
</dbReference>
<dbReference type="PANTHER" id="PTHR32204">
    <property type="entry name" value="ATPASE RAVA"/>
    <property type="match status" value="1"/>
</dbReference>